<dbReference type="SUPFAM" id="SSF48576">
    <property type="entry name" value="Terpenoid synthases"/>
    <property type="match status" value="1"/>
</dbReference>
<dbReference type="InterPro" id="IPR005630">
    <property type="entry name" value="Terpene_synthase_metal-bd"/>
</dbReference>
<dbReference type="GO" id="GO:0000287">
    <property type="term" value="F:magnesium ion binding"/>
    <property type="evidence" value="ECO:0007669"/>
    <property type="project" value="InterPro"/>
</dbReference>
<dbReference type="SFLD" id="SFLDG01019">
    <property type="entry name" value="Terpene_Cyclase_Like_1_C_Termi"/>
    <property type="match status" value="1"/>
</dbReference>
<dbReference type="FunFam" id="1.10.600.10:FF:000007">
    <property type="entry name" value="Isoprene synthase, chloroplastic"/>
    <property type="match status" value="1"/>
</dbReference>
<feature type="domain" description="Terpene synthase metal-binding" evidence="5">
    <location>
        <begin position="289"/>
        <end position="526"/>
    </location>
</feature>
<dbReference type="PANTHER" id="PTHR31225">
    <property type="entry name" value="OS04G0344100 PROTEIN-RELATED"/>
    <property type="match status" value="1"/>
</dbReference>
<protein>
    <submittedName>
        <fullName evidence="6">Terpene synthase 2</fullName>
    </submittedName>
</protein>
<dbReference type="GO" id="GO:0016102">
    <property type="term" value="P:diterpenoid biosynthetic process"/>
    <property type="evidence" value="ECO:0007669"/>
    <property type="project" value="InterPro"/>
</dbReference>
<organism evidence="6">
    <name type="scientific">Aconitum carmichaelii</name>
    <name type="common">Carmichael's monkshood</name>
    <dbReference type="NCBI Taxonomy" id="85363"/>
    <lineage>
        <taxon>Eukaryota</taxon>
        <taxon>Viridiplantae</taxon>
        <taxon>Streptophyta</taxon>
        <taxon>Embryophyta</taxon>
        <taxon>Tracheophyta</taxon>
        <taxon>Spermatophyta</taxon>
        <taxon>Magnoliopsida</taxon>
        <taxon>Ranunculales</taxon>
        <taxon>Ranunculaceae</taxon>
        <taxon>Ranunculoideae</taxon>
        <taxon>Delphinieae</taxon>
        <taxon>Aconitum</taxon>
    </lineage>
</organism>
<keyword evidence="2" id="KW-0479">Metal-binding</keyword>
<dbReference type="InterPro" id="IPR050148">
    <property type="entry name" value="Terpene_synthase-like"/>
</dbReference>
<dbReference type="GO" id="GO:0010333">
    <property type="term" value="F:terpene synthase activity"/>
    <property type="evidence" value="ECO:0007669"/>
    <property type="project" value="InterPro"/>
</dbReference>
<dbReference type="InterPro" id="IPR034741">
    <property type="entry name" value="Terpene_cyclase-like_1_C"/>
</dbReference>
<dbReference type="InterPro" id="IPR044814">
    <property type="entry name" value="Terpene_cyclase_plant_C1"/>
</dbReference>
<dbReference type="InterPro" id="IPR036965">
    <property type="entry name" value="Terpene_synth_N_sf"/>
</dbReference>
<dbReference type="Gene3D" id="1.10.600.10">
    <property type="entry name" value="Farnesyl Diphosphate Synthase"/>
    <property type="match status" value="1"/>
</dbReference>
<gene>
    <name evidence="6" type="primary">TPS2</name>
</gene>
<proteinExistence type="evidence at transcript level"/>
<dbReference type="SUPFAM" id="SSF48239">
    <property type="entry name" value="Terpenoid cyclases/Protein prenyltransferases"/>
    <property type="match status" value="1"/>
</dbReference>
<evidence type="ECO:0000256" key="1">
    <source>
        <dbReference type="ARBA" id="ARBA00001946"/>
    </source>
</evidence>
<dbReference type="Pfam" id="PF01397">
    <property type="entry name" value="Terpene_synth"/>
    <property type="match status" value="1"/>
</dbReference>
<comment type="cofactor">
    <cofactor evidence="1">
        <name>Mg(2+)</name>
        <dbReference type="ChEBI" id="CHEBI:18420"/>
    </cofactor>
</comment>
<evidence type="ECO:0000259" key="4">
    <source>
        <dbReference type="Pfam" id="PF01397"/>
    </source>
</evidence>
<dbReference type="PANTHER" id="PTHR31225:SF252">
    <property type="entry name" value="TERPENE SYNTHASE 12-RELATED"/>
    <property type="match status" value="1"/>
</dbReference>
<dbReference type="SFLD" id="SFLDS00005">
    <property type="entry name" value="Isoprenoid_Synthase_Type_I"/>
    <property type="match status" value="1"/>
</dbReference>
<sequence length="592" mass="68570">MALQLHVPTPPVTSTRSLYRAPRTLQNTHLGLRFRCFSIPVTIDPTVPRRSEHYEYQPTIWDYDFVESLESSFTGEIYTNRIAKLKGNVRLMLEKAVGSLAQLELIDVLERLGISYLFEEEIKRSINNIYSKKDKFLKDNLYATALTFRMLRQHGFQVQQDVFKVYMDETGGFKESICQDVKGMLSLYEAAHLVAGGEKILDEAISFTGKHLRDLKGNIDPNLAAQVSRSLELPYHWRMLRSEARWFMDIYEKDKNMSPSLLQLAKLDFNMVQATLQKDLRKMSRWWRNLGVATKLTFARDRLVESFLWSVGIAYEPQYARCREWLTKVMNFVLIIDDIYDVYGTLEELELFTDAVERWDHKSMNKLPYYMKVCFLALYNTTNEMAYEILKEQGWDILPYLTKSWANFIKAMLVEFKWYNTGYTPSLKEYLNNGWVSSSGSVFLVHAFFATSQKITSEVLEGLEKNNDLLYCASMMFRLSNDIATSSAELERGDVPSSIYCYMREANASEKDARNHIRGIIKDTWKRLNRTIFECPFDPAFVGMAVNLARTSLFIYQYGDGLGVEDSKSKAHILSLIVNPVEVEVNNAQFNI</sequence>
<evidence type="ECO:0000259" key="5">
    <source>
        <dbReference type="Pfam" id="PF03936"/>
    </source>
</evidence>
<evidence type="ECO:0000256" key="3">
    <source>
        <dbReference type="ARBA" id="ARBA00022842"/>
    </source>
</evidence>
<dbReference type="InterPro" id="IPR008930">
    <property type="entry name" value="Terpenoid_cyclase/PrenylTrfase"/>
</dbReference>
<keyword evidence="3" id="KW-0460">Magnesium</keyword>
<dbReference type="FunFam" id="1.50.10.130:FF:000001">
    <property type="entry name" value="Isoprene synthase, chloroplastic"/>
    <property type="match status" value="1"/>
</dbReference>
<dbReference type="CDD" id="cd00684">
    <property type="entry name" value="Terpene_cyclase_plant_C1"/>
    <property type="match status" value="1"/>
</dbReference>
<dbReference type="AlphaFoldDB" id="A0A8E8P0L1"/>
<dbReference type="InterPro" id="IPR001906">
    <property type="entry name" value="Terpene_synth_N"/>
</dbReference>
<evidence type="ECO:0000313" key="6">
    <source>
        <dbReference type="EMBL" id="QWD59171.1"/>
    </source>
</evidence>
<dbReference type="Pfam" id="PF03936">
    <property type="entry name" value="Terpene_synth_C"/>
    <property type="match status" value="1"/>
</dbReference>
<evidence type="ECO:0000256" key="2">
    <source>
        <dbReference type="ARBA" id="ARBA00022723"/>
    </source>
</evidence>
<dbReference type="Gene3D" id="1.50.10.130">
    <property type="entry name" value="Terpene synthase, N-terminal domain"/>
    <property type="match status" value="1"/>
</dbReference>
<reference evidence="6" key="1">
    <citation type="journal article" date="2021" name="Acta Pharm. Sin. B (APSB)">
        <title>Functional identification of the terpene synthase family involved in diterpenoid alkaloids biosynthesis in Aconitum carmichaelii.</title>
        <authorList>
            <person name="Mao L."/>
            <person name="Jin B."/>
            <person name="Chen L."/>
            <person name="Tian M."/>
            <person name="Ma R."/>
            <person name="Yin B."/>
            <person name="Zhang H."/>
            <person name="Guo J."/>
            <person name="Tang J."/>
            <person name="Chen T."/>
            <person name="Lai C."/>
            <person name="Cui G."/>
            <person name="Huang L."/>
        </authorList>
    </citation>
    <scope>NUCLEOTIDE SEQUENCE</scope>
</reference>
<feature type="domain" description="Terpene synthase N-terminal" evidence="4">
    <location>
        <begin position="60"/>
        <end position="231"/>
    </location>
</feature>
<name>A0A8E8P0L1_ACOCM</name>
<dbReference type="EMBL" id="MW478128">
    <property type="protein sequence ID" value="QWD59171.1"/>
    <property type="molecule type" value="mRNA"/>
</dbReference>
<dbReference type="InterPro" id="IPR008949">
    <property type="entry name" value="Isoprenoid_synthase_dom_sf"/>
</dbReference>
<accession>A0A8E8P0L1</accession>